<reference evidence="2" key="1">
    <citation type="journal article" date="2023" name="Proc. Natl. Acad. Sci. U.S.A.">
        <title>Genomic and structural basis for evolution of tropane alkaloid biosynthesis.</title>
        <authorList>
            <person name="Wanga Y.-J."/>
            <person name="Taina T."/>
            <person name="Yua J.-Y."/>
            <person name="Lia J."/>
            <person name="Xua B."/>
            <person name="Chenc J."/>
            <person name="D'Auriad J.C."/>
            <person name="Huanga J.-P."/>
            <person name="Huanga S.-X."/>
        </authorList>
    </citation>
    <scope>NUCLEOTIDE SEQUENCE [LARGE SCALE GENOMIC DNA]</scope>
    <source>
        <strain evidence="2">cv. KIB-2019</strain>
    </source>
</reference>
<protein>
    <submittedName>
        <fullName evidence="1">Uncharacterized protein</fullName>
    </submittedName>
</protein>
<organism evidence="1 2">
    <name type="scientific">Anisodus acutangulus</name>
    <dbReference type="NCBI Taxonomy" id="402998"/>
    <lineage>
        <taxon>Eukaryota</taxon>
        <taxon>Viridiplantae</taxon>
        <taxon>Streptophyta</taxon>
        <taxon>Embryophyta</taxon>
        <taxon>Tracheophyta</taxon>
        <taxon>Spermatophyta</taxon>
        <taxon>Magnoliopsida</taxon>
        <taxon>eudicotyledons</taxon>
        <taxon>Gunneridae</taxon>
        <taxon>Pentapetalae</taxon>
        <taxon>asterids</taxon>
        <taxon>lamiids</taxon>
        <taxon>Solanales</taxon>
        <taxon>Solanaceae</taxon>
        <taxon>Solanoideae</taxon>
        <taxon>Hyoscyameae</taxon>
        <taxon>Anisodus</taxon>
    </lineage>
</organism>
<keyword evidence="2" id="KW-1185">Reference proteome</keyword>
<dbReference type="Proteomes" id="UP001152561">
    <property type="component" value="Unassembled WGS sequence"/>
</dbReference>
<evidence type="ECO:0000313" key="1">
    <source>
        <dbReference type="EMBL" id="KAJ8527032.1"/>
    </source>
</evidence>
<comment type="caution">
    <text evidence="1">The sequence shown here is derived from an EMBL/GenBank/DDBJ whole genome shotgun (WGS) entry which is preliminary data.</text>
</comment>
<sequence length="125" mass="13737">MMSLGKSHAMGQTSARTMSLSGFQISVSVLIVPLPQSSGHGFVDIARGLPASCKCTCNIERRPFPCSERMELPGIFRGPEKFIQGPATWSYLCNSISESSSHTPQHTLYCRKVCIWMMILGHESS</sequence>
<dbReference type="AlphaFoldDB" id="A0A9Q1L5B4"/>
<evidence type="ECO:0000313" key="2">
    <source>
        <dbReference type="Proteomes" id="UP001152561"/>
    </source>
</evidence>
<name>A0A9Q1L5B4_9SOLA</name>
<proteinExistence type="predicted"/>
<dbReference type="OrthoDB" id="10287316at2759"/>
<accession>A0A9Q1L5B4</accession>
<dbReference type="EMBL" id="JAJAGQ010000024">
    <property type="protein sequence ID" value="KAJ8527032.1"/>
    <property type="molecule type" value="Genomic_DNA"/>
</dbReference>
<gene>
    <name evidence="1" type="ORF">K7X08_029509</name>
</gene>